<dbReference type="Proteomes" id="UP000290759">
    <property type="component" value="Unassembled WGS sequence"/>
</dbReference>
<sequence length="232" mass="23361">MDRLAPRPAEPARRDDPAVERSSLALGFMLLALAGWVDAVGLVRWNGLYPSFMSGNTTQLGGSPVIGDWHGTWVAGRAVLMFLVGIVAGECIGPAAGGWRSPVVVSVEAALLWLAVASVLAGWGDAVTASTAGLAMGVQTAAVHRADGVSVALTYVTGTLVNLGRGVAAALRGDEPWNRVLPFLGFWLSLLGGAVAGSAVARAGLAVALVAAAGIASALALFAGVAVRRGGA</sequence>
<proteinExistence type="predicted"/>
<gene>
    <name evidence="2" type="ORF">D3273_21115</name>
</gene>
<accession>A0A4Q2U125</accession>
<evidence type="ECO:0000313" key="3">
    <source>
        <dbReference type="Proteomes" id="UP000290759"/>
    </source>
</evidence>
<dbReference type="PANTHER" id="PTHR37314:SF4">
    <property type="entry name" value="UPF0700 TRANSMEMBRANE PROTEIN YOAK"/>
    <property type="match status" value="1"/>
</dbReference>
<feature type="transmembrane region" description="Helical" evidence="1">
    <location>
        <begin position="23"/>
        <end position="45"/>
    </location>
</feature>
<dbReference type="AlphaFoldDB" id="A0A4Q2U125"/>
<dbReference type="Pfam" id="PF06912">
    <property type="entry name" value="DUF1275"/>
    <property type="match status" value="1"/>
</dbReference>
<reference evidence="2 3" key="1">
    <citation type="submission" date="2018-12" db="EMBL/GenBank/DDBJ databases">
        <authorList>
            <person name="Grouzdev D.S."/>
            <person name="Krutkina M.S."/>
        </authorList>
    </citation>
    <scope>NUCLEOTIDE SEQUENCE [LARGE SCALE GENOMIC DNA]</scope>
    <source>
        <strain evidence="2 3">RmlP026</strain>
    </source>
</reference>
<dbReference type="EMBL" id="QYBB01000035">
    <property type="protein sequence ID" value="RYC29962.1"/>
    <property type="molecule type" value="Genomic_DNA"/>
</dbReference>
<name>A0A4Q2U125_9HYPH</name>
<evidence type="ECO:0000256" key="1">
    <source>
        <dbReference type="SAM" id="Phobius"/>
    </source>
</evidence>
<reference evidence="2 3" key="2">
    <citation type="submission" date="2019-02" db="EMBL/GenBank/DDBJ databases">
        <title>'Lichenibacterium ramalinii' gen. nov. sp. nov., 'Lichenibacterium minor' gen. nov. sp. nov.</title>
        <authorList>
            <person name="Pankratov T."/>
        </authorList>
    </citation>
    <scope>NUCLEOTIDE SEQUENCE [LARGE SCALE GENOMIC DNA]</scope>
    <source>
        <strain evidence="2 3">RmlP026</strain>
    </source>
</reference>
<feature type="transmembrane region" description="Helical" evidence="1">
    <location>
        <begin position="111"/>
        <end position="136"/>
    </location>
</feature>
<organism evidence="2 3">
    <name type="scientific">Lichenibacterium minor</name>
    <dbReference type="NCBI Taxonomy" id="2316528"/>
    <lineage>
        <taxon>Bacteria</taxon>
        <taxon>Pseudomonadati</taxon>
        <taxon>Pseudomonadota</taxon>
        <taxon>Alphaproteobacteria</taxon>
        <taxon>Hyphomicrobiales</taxon>
        <taxon>Lichenihabitantaceae</taxon>
        <taxon>Lichenibacterium</taxon>
    </lineage>
</organism>
<evidence type="ECO:0000313" key="2">
    <source>
        <dbReference type="EMBL" id="RYC29962.1"/>
    </source>
</evidence>
<dbReference type="RefSeq" id="WP_129228878.1">
    <property type="nucleotide sequence ID" value="NZ_QYBB01000035.1"/>
</dbReference>
<dbReference type="OrthoDB" id="885342at2"/>
<feature type="transmembrane region" description="Helical" evidence="1">
    <location>
        <begin position="148"/>
        <end position="168"/>
    </location>
</feature>
<keyword evidence="1" id="KW-0472">Membrane</keyword>
<feature type="transmembrane region" description="Helical" evidence="1">
    <location>
        <begin position="180"/>
        <end position="200"/>
    </location>
</feature>
<keyword evidence="3" id="KW-1185">Reference proteome</keyword>
<keyword evidence="1" id="KW-1133">Transmembrane helix</keyword>
<protein>
    <submittedName>
        <fullName evidence="2">DUF1275 domain-containing protein</fullName>
    </submittedName>
</protein>
<comment type="caution">
    <text evidence="2">The sequence shown here is derived from an EMBL/GenBank/DDBJ whole genome shotgun (WGS) entry which is preliminary data.</text>
</comment>
<feature type="transmembrane region" description="Helical" evidence="1">
    <location>
        <begin position="78"/>
        <end position="99"/>
    </location>
</feature>
<dbReference type="PANTHER" id="PTHR37314">
    <property type="entry name" value="SLR0142 PROTEIN"/>
    <property type="match status" value="1"/>
</dbReference>
<keyword evidence="1" id="KW-0812">Transmembrane</keyword>
<feature type="transmembrane region" description="Helical" evidence="1">
    <location>
        <begin position="206"/>
        <end position="227"/>
    </location>
</feature>
<dbReference type="InterPro" id="IPR010699">
    <property type="entry name" value="DUF1275"/>
</dbReference>